<feature type="transmembrane region" description="Helical" evidence="1">
    <location>
        <begin position="207"/>
        <end position="228"/>
    </location>
</feature>
<accession>A0A0B1TN68</accession>
<evidence type="ECO:0008006" key="4">
    <source>
        <dbReference type="Google" id="ProtNLM"/>
    </source>
</evidence>
<organism evidence="2 3">
    <name type="scientific">Oesophagostomum dentatum</name>
    <name type="common">Nodular worm</name>
    <dbReference type="NCBI Taxonomy" id="61180"/>
    <lineage>
        <taxon>Eukaryota</taxon>
        <taxon>Metazoa</taxon>
        <taxon>Ecdysozoa</taxon>
        <taxon>Nematoda</taxon>
        <taxon>Chromadorea</taxon>
        <taxon>Rhabditida</taxon>
        <taxon>Rhabditina</taxon>
        <taxon>Rhabditomorpha</taxon>
        <taxon>Strongyloidea</taxon>
        <taxon>Strongylidae</taxon>
        <taxon>Oesophagostomum</taxon>
    </lineage>
</organism>
<keyword evidence="3" id="KW-1185">Reference proteome</keyword>
<keyword evidence="1" id="KW-0472">Membrane</keyword>
<sequence length="265" mass="28968">MVINFTFICMSSDFSRSDSSMDVNNNTKGIDYTPTQKAAILWAIPIGILFGSIPVNYFYTKYGARWPFFVAGMLSVVSTAAMPPAAKFDLKALLALRLVQEHRLLTQAELGKIRKGKTTTKHDDFVPYKEVFTNKVILIVWLNAFAFMVALQFLLAYAPTYFSSVLGYDVAATGSLSSMATAIHLPMKVAGGIISDNLMIVPERYKMWFFNTLSAGLAGVCTFLIGVFPSTQPMTGVVMFTLTITFMALNAGSVYKCGTLCASPG</sequence>
<feature type="transmembrane region" description="Helical" evidence="1">
    <location>
        <begin position="39"/>
        <end position="59"/>
    </location>
</feature>
<dbReference type="Proteomes" id="UP000053660">
    <property type="component" value="Unassembled WGS sequence"/>
</dbReference>
<evidence type="ECO:0000256" key="1">
    <source>
        <dbReference type="SAM" id="Phobius"/>
    </source>
</evidence>
<dbReference type="GO" id="GO:0022857">
    <property type="term" value="F:transmembrane transporter activity"/>
    <property type="evidence" value="ECO:0007669"/>
    <property type="project" value="InterPro"/>
</dbReference>
<gene>
    <name evidence="2" type="ORF">OESDEN_02476</name>
</gene>
<feature type="transmembrane region" description="Helical" evidence="1">
    <location>
        <begin position="235"/>
        <end position="255"/>
    </location>
</feature>
<dbReference type="PANTHER" id="PTHR45757">
    <property type="entry name" value="PROTEIN CBG23364-RELATED"/>
    <property type="match status" value="1"/>
</dbReference>
<dbReference type="SUPFAM" id="SSF103473">
    <property type="entry name" value="MFS general substrate transporter"/>
    <property type="match status" value="1"/>
</dbReference>
<dbReference type="OrthoDB" id="2985014at2759"/>
<name>A0A0B1TN68_OESDE</name>
<dbReference type="EMBL" id="KN549439">
    <property type="protein sequence ID" value="KHJ97541.1"/>
    <property type="molecule type" value="Genomic_DNA"/>
</dbReference>
<dbReference type="Gene3D" id="1.20.1250.20">
    <property type="entry name" value="MFS general substrate transporter like domains"/>
    <property type="match status" value="2"/>
</dbReference>
<feature type="transmembrane region" description="Helical" evidence="1">
    <location>
        <begin position="165"/>
        <end position="187"/>
    </location>
</feature>
<keyword evidence="1" id="KW-0812">Transmembrane</keyword>
<dbReference type="GO" id="GO:0016020">
    <property type="term" value="C:membrane"/>
    <property type="evidence" value="ECO:0007669"/>
    <property type="project" value="TreeGrafter"/>
</dbReference>
<feature type="transmembrane region" description="Helical" evidence="1">
    <location>
        <begin position="66"/>
        <end position="86"/>
    </location>
</feature>
<reference evidence="2 3" key="1">
    <citation type="submission" date="2014-03" db="EMBL/GenBank/DDBJ databases">
        <title>Draft genome of the hookworm Oesophagostomum dentatum.</title>
        <authorList>
            <person name="Mitreva M."/>
        </authorList>
    </citation>
    <scope>NUCLEOTIDE SEQUENCE [LARGE SCALE GENOMIC DNA]</scope>
    <source>
        <strain evidence="2 3">OD-Hann</strain>
    </source>
</reference>
<evidence type="ECO:0000313" key="2">
    <source>
        <dbReference type="EMBL" id="KHJ97541.1"/>
    </source>
</evidence>
<keyword evidence="1" id="KW-1133">Transmembrane helix</keyword>
<dbReference type="PANTHER" id="PTHR45757:SF17">
    <property type="entry name" value="MAJOR FACILITATOR SUPERFAMILY (MFS) PROFILE DOMAIN-CONTAINING PROTEIN"/>
    <property type="match status" value="1"/>
</dbReference>
<proteinExistence type="predicted"/>
<dbReference type="Pfam" id="PF07690">
    <property type="entry name" value="MFS_1"/>
    <property type="match status" value="1"/>
</dbReference>
<dbReference type="InterPro" id="IPR036259">
    <property type="entry name" value="MFS_trans_sf"/>
</dbReference>
<dbReference type="InterPro" id="IPR011701">
    <property type="entry name" value="MFS"/>
</dbReference>
<protein>
    <recommendedName>
        <fullName evidence="4">Major facilitator superfamily (MFS) profile domain-containing protein</fullName>
    </recommendedName>
</protein>
<evidence type="ECO:0000313" key="3">
    <source>
        <dbReference type="Proteomes" id="UP000053660"/>
    </source>
</evidence>
<feature type="transmembrane region" description="Helical" evidence="1">
    <location>
        <begin position="136"/>
        <end position="158"/>
    </location>
</feature>
<dbReference type="AlphaFoldDB" id="A0A0B1TN68"/>